<dbReference type="PROSITE" id="PS00197">
    <property type="entry name" value="2FE2S_FER_1"/>
    <property type="match status" value="1"/>
</dbReference>
<dbReference type="InterPro" id="IPR001433">
    <property type="entry name" value="OxRdtase_FAD/NAD-bd"/>
</dbReference>
<dbReference type="InterPro" id="IPR008333">
    <property type="entry name" value="Cbr1-like_FAD-bd_dom"/>
</dbReference>
<dbReference type="PROSITE" id="PS51085">
    <property type="entry name" value="2FE2S_FER_2"/>
    <property type="match status" value="1"/>
</dbReference>
<dbReference type="EMBL" id="JAVUPU010000007">
    <property type="protein sequence ID" value="MDT9600079.1"/>
    <property type="molecule type" value="Genomic_DNA"/>
</dbReference>
<dbReference type="Gene3D" id="3.40.50.80">
    <property type="entry name" value="Nucleotide-binding domain of ferredoxin-NADP reductase (FNR) module"/>
    <property type="match status" value="1"/>
</dbReference>
<organism evidence="5 6">
    <name type="scientific">Sphingosinicella rhizophila</name>
    <dbReference type="NCBI Taxonomy" id="3050082"/>
    <lineage>
        <taxon>Bacteria</taxon>
        <taxon>Pseudomonadati</taxon>
        <taxon>Pseudomonadota</taxon>
        <taxon>Alphaproteobacteria</taxon>
        <taxon>Sphingomonadales</taxon>
        <taxon>Sphingosinicellaceae</taxon>
        <taxon>Sphingosinicella</taxon>
    </lineage>
</organism>
<dbReference type="Pfam" id="PF00175">
    <property type="entry name" value="NAD_binding_1"/>
    <property type="match status" value="1"/>
</dbReference>
<name>A0ABU3QAD0_9SPHN</name>
<dbReference type="InterPro" id="IPR052353">
    <property type="entry name" value="Benzoxazolinone_Detox_Enz"/>
</dbReference>
<dbReference type="Pfam" id="PF00111">
    <property type="entry name" value="Fer2"/>
    <property type="match status" value="1"/>
</dbReference>
<dbReference type="SUPFAM" id="SSF54292">
    <property type="entry name" value="2Fe-2S ferredoxin-like"/>
    <property type="match status" value="1"/>
</dbReference>
<dbReference type="Pfam" id="PF03473">
    <property type="entry name" value="MOSC"/>
    <property type="match status" value="1"/>
</dbReference>
<dbReference type="PROSITE" id="PS51384">
    <property type="entry name" value="FAD_FR"/>
    <property type="match status" value="1"/>
</dbReference>
<dbReference type="SUPFAM" id="SSF52343">
    <property type="entry name" value="Ferredoxin reductase-like, C-terminal NADP-linked domain"/>
    <property type="match status" value="1"/>
</dbReference>
<evidence type="ECO:0000313" key="6">
    <source>
        <dbReference type="Proteomes" id="UP001259572"/>
    </source>
</evidence>
<dbReference type="PRINTS" id="PR00409">
    <property type="entry name" value="PHDIOXRDTASE"/>
</dbReference>
<accession>A0ABU3QAD0</accession>
<dbReference type="InterPro" id="IPR036010">
    <property type="entry name" value="2Fe-2S_ferredoxin-like_sf"/>
</dbReference>
<gene>
    <name evidence="5" type="ORF">RQX22_14050</name>
</gene>
<evidence type="ECO:0000259" key="3">
    <source>
        <dbReference type="PROSITE" id="PS51340"/>
    </source>
</evidence>
<dbReference type="InterPro" id="IPR011037">
    <property type="entry name" value="Pyrv_Knase-like_insert_dom_sf"/>
</dbReference>
<dbReference type="InterPro" id="IPR039261">
    <property type="entry name" value="FNR_nucleotide-bd"/>
</dbReference>
<dbReference type="SUPFAM" id="SSF50800">
    <property type="entry name" value="PK beta-barrel domain-like"/>
    <property type="match status" value="1"/>
</dbReference>
<dbReference type="PANTHER" id="PTHR30212:SF2">
    <property type="entry name" value="PROTEIN YIIM"/>
    <property type="match status" value="1"/>
</dbReference>
<reference evidence="5 6" key="1">
    <citation type="submission" date="2023-05" db="EMBL/GenBank/DDBJ databases">
        <authorList>
            <person name="Guo Y."/>
        </authorList>
    </citation>
    <scope>NUCLEOTIDE SEQUENCE [LARGE SCALE GENOMIC DNA]</scope>
    <source>
        <strain evidence="5 6">GR2756</strain>
    </source>
</reference>
<dbReference type="PANTHER" id="PTHR30212">
    <property type="entry name" value="PROTEIN YIIM"/>
    <property type="match status" value="1"/>
</dbReference>
<feature type="domain" description="FAD-binding FR-type" evidence="4">
    <location>
        <begin position="200"/>
        <end position="304"/>
    </location>
</feature>
<evidence type="ECO:0000259" key="2">
    <source>
        <dbReference type="PROSITE" id="PS51085"/>
    </source>
</evidence>
<dbReference type="Pfam" id="PF00970">
    <property type="entry name" value="FAD_binding_6"/>
    <property type="match status" value="1"/>
</dbReference>
<evidence type="ECO:0000313" key="5">
    <source>
        <dbReference type="EMBL" id="MDT9600079.1"/>
    </source>
</evidence>
<comment type="caution">
    <text evidence="5">The sequence shown here is derived from an EMBL/GenBank/DDBJ whole genome shotgun (WGS) entry which is preliminary data.</text>
</comment>
<dbReference type="RefSeq" id="WP_315727328.1">
    <property type="nucleotide sequence ID" value="NZ_JAVUPU010000007.1"/>
</dbReference>
<feature type="domain" description="MOSC" evidence="3">
    <location>
        <begin position="1"/>
        <end position="137"/>
    </location>
</feature>
<dbReference type="InterPro" id="IPR017938">
    <property type="entry name" value="Riboflavin_synthase-like_b-brl"/>
</dbReference>
<proteinExistence type="predicted"/>
<feature type="region of interest" description="Disordered" evidence="1">
    <location>
        <begin position="1"/>
        <end position="20"/>
    </location>
</feature>
<dbReference type="CDD" id="cd06184">
    <property type="entry name" value="flavohem_like_fad_nad_binding"/>
    <property type="match status" value="1"/>
</dbReference>
<dbReference type="InterPro" id="IPR001041">
    <property type="entry name" value="2Fe-2S_ferredoxin-type"/>
</dbReference>
<dbReference type="SUPFAM" id="SSF63380">
    <property type="entry name" value="Riboflavin synthase domain-like"/>
    <property type="match status" value="1"/>
</dbReference>
<protein>
    <submittedName>
        <fullName evidence="5">MOSC domain-containing protein</fullName>
    </submittedName>
</protein>
<sequence>MVRDAADGPVRFGKSGPEGNETAVHTEQVYAFFAEHYDHWAAALNVDRGAWADCHWGENLMLRGSLREENLHVGDRFRIGEALLEVTSPRIPCFKLSWRLGQPEQFLGQLIASGLMGVYFRVIEPGSIGPGDAIVREHEAAEAITVLALSKLLHDPTITDVDVLGRVLSTPGLGGQASGMIRKRINALTDGLLMARGRWQGWRRFMVDDVRVEAEGIKSFRLRPADGGPIGGYRAGQFLTVRLPDEAGGHVRTWSLSDYDQQAGHYRLSVKQAPGGRASAWLHEKLPVGAEVEVRPPAGRFVLDRGGFLRTVMISAGIGVTPMLAMLKAHAERGAEAPPLLWIHCTHSGRTHAFREEVDALLDKLPGAVRRIFYSRPEPDDVLGVDYDFAGRVTAEAVAAMLQESYRLAPFGRALELTGDNADFYLCGPPAFEQVVRDALGAGGVNPALIRSESFNPAGAAGAALDTPERSDISFVGSNRATVWLKDDDATLLEVAEACGIDVESGCRMGLCGTCEVGLRSGEVGYVTPPAALPERGRVLLCCAQPLSAKVEIEA</sequence>
<dbReference type="InterPro" id="IPR006058">
    <property type="entry name" value="2Fe2S_fd_BS"/>
</dbReference>
<dbReference type="CDD" id="cd00207">
    <property type="entry name" value="fer2"/>
    <property type="match status" value="1"/>
</dbReference>
<dbReference type="InterPro" id="IPR005302">
    <property type="entry name" value="MoCF_Sase_C"/>
</dbReference>
<dbReference type="InterPro" id="IPR017927">
    <property type="entry name" value="FAD-bd_FR_type"/>
</dbReference>
<evidence type="ECO:0000256" key="1">
    <source>
        <dbReference type="SAM" id="MobiDB-lite"/>
    </source>
</evidence>
<dbReference type="Proteomes" id="UP001259572">
    <property type="component" value="Unassembled WGS sequence"/>
</dbReference>
<dbReference type="PROSITE" id="PS51340">
    <property type="entry name" value="MOSC"/>
    <property type="match status" value="1"/>
</dbReference>
<dbReference type="Gene3D" id="3.10.20.30">
    <property type="match status" value="1"/>
</dbReference>
<evidence type="ECO:0000259" key="4">
    <source>
        <dbReference type="PROSITE" id="PS51384"/>
    </source>
</evidence>
<dbReference type="InterPro" id="IPR012675">
    <property type="entry name" value="Beta-grasp_dom_sf"/>
</dbReference>
<keyword evidence="6" id="KW-1185">Reference proteome</keyword>
<feature type="domain" description="2Fe-2S ferredoxin-type" evidence="2">
    <location>
        <begin position="471"/>
        <end position="555"/>
    </location>
</feature>
<dbReference type="Gene3D" id="2.40.30.10">
    <property type="entry name" value="Translation factors"/>
    <property type="match status" value="1"/>
</dbReference>
<dbReference type="Gene3D" id="2.40.33.20">
    <property type="entry name" value="PK beta-barrel domain-like"/>
    <property type="match status" value="1"/>
</dbReference>